<dbReference type="RefSeq" id="WP_159412363.1">
    <property type="nucleotide sequence ID" value="NZ_CP026115.2"/>
</dbReference>
<protein>
    <submittedName>
        <fullName evidence="1">Uncharacterized protein</fullName>
    </submittedName>
</protein>
<reference evidence="1 2" key="1">
    <citation type="submission" date="2020-02" db="EMBL/GenBank/DDBJ databases">
        <title>Pseudomonas Putida W5 Complete Genome Assembly.</title>
        <authorList>
            <person name="Yuan Z.-C."/>
            <person name="Shaw G.A."/>
            <person name="Cusano A.D."/>
            <person name="Caddey B.J."/>
            <person name="Weselowski B.J."/>
        </authorList>
    </citation>
    <scope>NUCLEOTIDE SEQUENCE [LARGE SCALE GENOMIC DNA]</scope>
    <source>
        <strain evidence="1 2">W5</strain>
    </source>
</reference>
<evidence type="ECO:0000313" key="2">
    <source>
        <dbReference type="Proteomes" id="UP000464480"/>
    </source>
</evidence>
<dbReference type="EMBL" id="CP026115">
    <property type="protein sequence ID" value="QHG67341.1"/>
    <property type="molecule type" value="Genomic_DNA"/>
</dbReference>
<proteinExistence type="predicted"/>
<organism evidence="1 2">
    <name type="scientific">Pseudomonas putida</name>
    <name type="common">Arthrobacter siderocapsulatus</name>
    <dbReference type="NCBI Taxonomy" id="303"/>
    <lineage>
        <taxon>Bacteria</taxon>
        <taxon>Pseudomonadati</taxon>
        <taxon>Pseudomonadota</taxon>
        <taxon>Gammaproteobacteria</taxon>
        <taxon>Pseudomonadales</taxon>
        <taxon>Pseudomonadaceae</taxon>
        <taxon>Pseudomonas</taxon>
    </lineage>
</organism>
<accession>A0A6I6Y510</accession>
<dbReference type="Proteomes" id="UP000464480">
    <property type="component" value="Chromosome"/>
</dbReference>
<gene>
    <name evidence="1" type="ORF">C2H86_24225</name>
</gene>
<sequence>MKASIELDSTATPTLKGKLGIMNAPYTAVLELTRPDGSTENKVVPSSDTDAWAVSLDGYAAGKYDAKICPRNGMAFEATRLAFSL</sequence>
<name>A0A6I6Y510_PSEPU</name>
<dbReference type="AlphaFoldDB" id="A0A6I6Y510"/>
<evidence type="ECO:0000313" key="1">
    <source>
        <dbReference type="EMBL" id="QHG67341.1"/>
    </source>
</evidence>